<evidence type="ECO:0000313" key="1">
    <source>
        <dbReference type="EMBL" id="GLS84119.1"/>
    </source>
</evidence>
<dbReference type="RefSeq" id="WP_095498396.1">
    <property type="nucleotide sequence ID" value="NZ_BSPO01000003.1"/>
</dbReference>
<gene>
    <name evidence="1" type="ORF">GCM10007894_20960</name>
</gene>
<dbReference type="InterPro" id="IPR036291">
    <property type="entry name" value="NAD(P)-bd_dom_sf"/>
</dbReference>
<dbReference type="Pfam" id="PF00106">
    <property type="entry name" value="adh_short"/>
    <property type="match status" value="1"/>
</dbReference>
<accession>A0AA37TMB3</accession>
<evidence type="ECO:0000313" key="2">
    <source>
        <dbReference type="Proteomes" id="UP001157439"/>
    </source>
</evidence>
<dbReference type="EMBL" id="BSPO01000003">
    <property type="protein sequence ID" value="GLS84119.1"/>
    <property type="molecule type" value="Genomic_DNA"/>
</dbReference>
<dbReference type="InterPro" id="IPR051468">
    <property type="entry name" value="Fungal_SecMetab_SDRs"/>
</dbReference>
<comment type="caution">
    <text evidence="1">The sequence shown here is derived from an EMBL/GenBank/DDBJ whole genome shotgun (WGS) entry which is preliminary data.</text>
</comment>
<keyword evidence="2" id="KW-1185">Reference proteome</keyword>
<proteinExistence type="predicted"/>
<dbReference type="GO" id="GO:0005737">
    <property type="term" value="C:cytoplasm"/>
    <property type="evidence" value="ECO:0007669"/>
    <property type="project" value="TreeGrafter"/>
</dbReference>
<reference evidence="1 2" key="1">
    <citation type="journal article" date="2014" name="Int. J. Syst. Evol. Microbiol.">
        <title>Complete genome sequence of Corynebacterium casei LMG S-19264T (=DSM 44701T), isolated from a smear-ripened cheese.</title>
        <authorList>
            <consortium name="US DOE Joint Genome Institute (JGI-PGF)"/>
            <person name="Walter F."/>
            <person name="Albersmeier A."/>
            <person name="Kalinowski J."/>
            <person name="Ruckert C."/>
        </authorList>
    </citation>
    <scope>NUCLEOTIDE SEQUENCE [LARGE SCALE GENOMIC DNA]</scope>
    <source>
        <strain evidence="1 2">NBRC 112785</strain>
    </source>
</reference>
<dbReference type="GO" id="GO:0016491">
    <property type="term" value="F:oxidoreductase activity"/>
    <property type="evidence" value="ECO:0007669"/>
    <property type="project" value="TreeGrafter"/>
</dbReference>
<dbReference type="PRINTS" id="PR00081">
    <property type="entry name" value="GDHRDH"/>
</dbReference>
<dbReference type="SUPFAM" id="SSF51735">
    <property type="entry name" value="NAD(P)-binding Rossmann-fold domains"/>
    <property type="match status" value="1"/>
</dbReference>
<dbReference type="Gene3D" id="3.40.50.720">
    <property type="entry name" value="NAD(P)-binding Rossmann-like Domain"/>
    <property type="match status" value="1"/>
</dbReference>
<name>A0AA37TMB3_9GAMM</name>
<dbReference type="InterPro" id="IPR002347">
    <property type="entry name" value="SDR_fam"/>
</dbReference>
<protein>
    <submittedName>
        <fullName evidence="1">Short-chain dehydrogenase</fullName>
    </submittedName>
</protein>
<dbReference type="Proteomes" id="UP001157439">
    <property type="component" value="Unassembled WGS sequence"/>
</dbReference>
<sequence>MPKQDFVLVIGAGSTIAKAIIRHLLQHTDWKVVAISRDYTAHYMQQFDANQNLHHFSCDYTQASISRRTKALQAWHGDCRQVFICNGMLHQQSLQPEKSLNQLSNDSMLQSLTVNLVVPSLWLAAIMPLLNHGRAATVTVFSARVGSIEDNKLGGWYSYRSAKAALNMMIKSAAIEYARTCKSVKLLAFHPGTTDTPMSKPFQKNLPPGQLLEPNYVAERIIELALRQQANGQASYLDFNGKAIPW</sequence>
<dbReference type="PANTHER" id="PTHR43544:SF12">
    <property type="entry name" value="NAD(P)-BINDING ROSSMANN-FOLD SUPERFAMILY PROTEIN"/>
    <property type="match status" value="1"/>
</dbReference>
<dbReference type="AlphaFoldDB" id="A0AA37TMB3"/>
<organism evidence="1 2">
    <name type="scientific">Paraferrimonas haliotis</name>
    <dbReference type="NCBI Taxonomy" id="2013866"/>
    <lineage>
        <taxon>Bacteria</taxon>
        <taxon>Pseudomonadati</taxon>
        <taxon>Pseudomonadota</taxon>
        <taxon>Gammaproteobacteria</taxon>
        <taxon>Alteromonadales</taxon>
        <taxon>Ferrimonadaceae</taxon>
        <taxon>Paraferrimonas</taxon>
    </lineage>
</organism>
<dbReference type="PANTHER" id="PTHR43544">
    <property type="entry name" value="SHORT-CHAIN DEHYDROGENASE/REDUCTASE"/>
    <property type="match status" value="1"/>
</dbReference>